<dbReference type="PROSITE" id="PS51175">
    <property type="entry name" value="CBM6"/>
    <property type="match status" value="1"/>
</dbReference>
<reference evidence="8" key="1">
    <citation type="journal article" date="2019" name="Int. J. Syst. Evol. Microbiol.">
        <title>The Global Catalogue of Microorganisms (GCM) 10K type strain sequencing project: providing services to taxonomists for standard genome sequencing and annotation.</title>
        <authorList>
            <consortium name="The Broad Institute Genomics Platform"/>
            <consortium name="The Broad Institute Genome Sequencing Center for Infectious Disease"/>
            <person name="Wu L."/>
            <person name="Ma J."/>
        </authorList>
    </citation>
    <scope>NUCLEOTIDE SEQUENCE [LARGE SCALE GENOMIC DNA]</scope>
    <source>
        <strain evidence="8">JCM 14370</strain>
    </source>
</reference>
<dbReference type="RefSeq" id="WP_189008565.1">
    <property type="nucleotide sequence ID" value="NZ_BMOD01000037.1"/>
</dbReference>
<protein>
    <recommendedName>
        <fullName evidence="6">CBM6 domain-containing protein</fullName>
    </recommendedName>
</protein>
<feature type="domain" description="CBM6" evidence="6">
    <location>
        <begin position="502"/>
        <end position="626"/>
    </location>
</feature>
<dbReference type="SUPFAM" id="SSF49785">
    <property type="entry name" value="Galactose-binding domain-like"/>
    <property type="match status" value="1"/>
</dbReference>
<keyword evidence="2 5" id="KW-0732">Signal</keyword>
<sequence>MLNPLKSALAVLTLSLTLSSCTQTTVPPVVPEIPRASAVKMWLTTGDQSKLLSSEPELHFSRDGGETFPTITVDSSHTYQQMEGVGAAFTDSSAYLISKLPAADQQKLLKDLFDHQTGAGFDYMRLPIGASDFSLKHYSFNDLDKGQTDPELKKFSIAHDQEYIIPVIKSTLSINKDLKIMASPWSAPGWMKTTDSLIKGSLKEEFYGSYAHYFVKFIQAYQQAGIKFDAVTPQNEPHYEPDNYPGMRMDAAAQAKFVSQNLFPALRNAGLATKILGWDHNWDQWNYPVDLLNDAAARKALDGVAFHCYGGDVAAQSQVHDTFPGKSIYFTECSGGYWANNFGDNLKWNATNLLIGAPRNWAKTVLLWNLALDEKGAPHTGGCDNCRGVVTIRSDNQQIEKNVEYYVLGHYGKAVRPGAYRIDSNTYNTPSSGLQSVAFQNPDGSKALIALNNTSDSLTFKVKDHGASFYTTLPAGAVATFKWTGEDSDTPPPPAPAKDAFKRVEAEGFSSMKGIETEACSDEGAGLDVGHTDDGDFLVFDRIDFGASGATSAQFRVASGWNGGTIEVHTDSVDGPVIATAQVVNTGGWQNWQTVTVPATAPAGVKKIYVVFKKAEGININWFQFSK</sequence>
<gene>
    <name evidence="7" type="ORF">GCM10008938_48970</name>
</gene>
<dbReference type="InterPro" id="IPR017853">
    <property type="entry name" value="GH"/>
</dbReference>
<organism evidence="7 8">
    <name type="scientific">Deinococcus roseus</name>
    <dbReference type="NCBI Taxonomy" id="392414"/>
    <lineage>
        <taxon>Bacteria</taxon>
        <taxon>Thermotogati</taxon>
        <taxon>Deinococcota</taxon>
        <taxon>Deinococci</taxon>
        <taxon>Deinococcales</taxon>
        <taxon>Deinococcaceae</taxon>
        <taxon>Deinococcus</taxon>
    </lineage>
</organism>
<dbReference type="Pfam" id="PF17189">
    <property type="entry name" value="Glyco_hydro_30C"/>
    <property type="match status" value="1"/>
</dbReference>
<evidence type="ECO:0000256" key="3">
    <source>
        <dbReference type="ARBA" id="ARBA00022801"/>
    </source>
</evidence>
<evidence type="ECO:0000259" key="6">
    <source>
        <dbReference type="PROSITE" id="PS51175"/>
    </source>
</evidence>
<keyword evidence="4" id="KW-0326">Glycosidase</keyword>
<keyword evidence="8" id="KW-1185">Reference proteome</keyword>
<dbReference type="PRINTS" id="PR00843">
    <property type="entry name" value="GLHYDRLASE30"/>
</dbReference>
<evidence type="ECO:0000256" key="4">
    <source>
        <dbReference type="RuleBase" id="RU361188"/>
    </source>
</evidence>
<evidence type="ECO:0000256" key="5">
    <source>
        <dbReference type="SAM" id="SignalP"/>
    </source>
</evidence>
<dbReference type="Pfam" id="PF03422">
    <property type="entry name" value="CBM_6"/>
    <property type="match status" value="1"/>
</dbReference>
<evidence type="ECO:0000313" key="7">
    <source>
        <dbReference type="EMBL" id="GGJ57025.1"/>
    </source>
</evidence>
<dbReference type="PANTHER" id="PTHR11069:SF23">
    <property type="entry name" value="LYSOSOMAL ACID GLUCOSYLCERAMIDASE"/>
    <property type="match status" value="1"/>
</dbReference>
<dbReference type="Pfam" id="PF02055">
    <property type="entry name" value="Glyco_hydro_30"/>
    <property type="match status" value="1"/>
</dbReference>
<comment type="similarity">
    <text evidence="1 4">Belongs to the glycosyl hydrolase 30 family.</text>
</comment>
<dbReference type="Gene3D" id="2.60.120.260">
    <property type="entry name" value="Galactose-binding domain-like"/>
    <property type="match status" value="1"/>
</dbReference>
<evidence type="ECO:0000256" key="2">
    <source>
        <dbReference type="ARBA" id="ARBA00022729"/>
    </source>
</evidence>
<dbReference type="InterPro" id="IPR033452">
    <property type="entry name" value="GH30_C"/>
</dbReference>
<comment type="caution">
    <text evidence="7">The sequence shown here is derived from an EMBL/GenBank/DDBJ whole genome shotgun (WGS) entry which is preliminary data.</text>
</comment>
<dbReference type="InterPro" id="IPR008979">
    <property type="entry name" value="Galactose-bd-like_sf"/>
</dbReference>
<dbReference type="Gene3D" id="2.60.40.1180">
    <property type="entry name" value="Golgi alpha-mannosidase II"/>
    <property type="match status" value="1"/>
</dbReference>
<name>A0ABQ2DGS6_9DEIO</name>
<dbReference type="Proteomes" id="UP000632222">
    <property type="component" value="Unassembled WGS sequence"/>
</dbReference>
<dbReference type="Gene3D" id="3.20.20.80">
    <property type="entry name" value="Glycosidases"/>
    <property type="match status" value="1"/>
</dbReference>
<dbReference type="SUPFAM" id="SSF51445">
    <property type="entry name" value="(Trans)glycosidases"/>
    <property type="match status" value="1"/>
</dbReference>
<proteinExistence type="inferred from homology"/>
<dbReference type="InterPro" id="IPR006584">
    <property type="entry name" value="Cellulose-bd_IV"/>
</dbReference>
<feature type="signal peptide" evidence="5">
    <location>
        <begin position="1"/>
        <end position="22"/>
    </location>
</feature>
<dbReference type="InterPro" id="IPR013780">
    <property type="entry name" value="Glyco_hydro_b"/>
</dbReference>
<evidence type="ECO:0000313" key="8">
    <source>
        <dbReference type="Proteomes" id="UP000632222"/>
    </source>
</evidence>
<dbReference type="EMBL" id="BMOD01000037">
    <property type="protein sequence ID" value="GGJ57025.1"/>
    <property type="molecule type" value="Genomic_DNA"/>
</dbReference>
<dbReference type="SMART" id="SM00606">
    <property type="entry name" value="CBD_IV"/>
    <property type="match status" value="1"/>
</dbReference>
<evidence type="ECO:0000256" key="1">
    <source>
        <dbReference type="ARBA" id="ARBA00005382"/>
    </source>
</evidence>
<dbReference type="InterPro" id="IPR001139">
    <property type="entry name" value="Glyco_hydro_30"/>
</dbReference>
<dbReference type="InterPro" id="IPR033453">
    <property type="entry name" value="Glyco_hydro_30_TIM-barrel"/>
</dbReference>
<feature type="chain" id="PRO_5047320949" description="CBM6 domain-containing protein" evidence="5">
    <location>
        <begin position="23"/>
        <end position="627"/>
    </location>
</feature>
<dbReference type="SUPFAM" id="SSF51011">
    <property type="entry name" value="Glycosyl hydrolase domain"/>
    <property type="match status" value="1"/>
</dbReference>
<accession>A0ABQ2DGS6</accession>
<dbReference type="PROSITE" id="PS51257">
    <property type="entry name" value="PROKAR_LIPOPROTEIN"/>
    <property type="match status" value="1"/>
</dbReference>
<keyword evidence="3 4" id="KW-0378">Hydrolase</keyword>
<dbReference type="CDD" id="cd04084">
    <property type="entry name" value="CBM6_xylanase-like"/>
    <property type="match status" value="1"/>
</dbReference>
<dbReference type="InterPro" id="IPR005084">
    <property type="entry name" value="CBM6"/>
</dbReference>
<dbReference type="PANTHER" id="PTHR11069">
    <property type="entry name" value="GLUCOSYLCERAMIDASE"/>
    <property type="match status" value="1"/>
</dbReference>